<evidence type="ECO:0000313" key="2">
    <source>
        <dbReference type="EMBL" id="SHH92936.1"/>
    </source>
</evidence>
<dbReference type="InterPro" id="IPR027417">
    <property type="entry name" value="P-loop_NTPase"/>
</dbReference>
<organism evidence="2 3">
    <name type="scientific">Chryseolinea serpens</name>
    <dbReference type="NCBI Taxonomy" id="947013"/>
    <lineage>
        <taxon>Bacteria</taxon>
        <taxon>Pseudomonadati</taxon>
        <taxon>Bacteroidota</taxon>
        <taxon>Cytophagia</taxon>
        <taxon>Cytophagales</taxon>
        <taxon>Fulvivirgaceae</taxon>
        <taxon>Chryseolinea</taxon>
    </lineage>
</organism>
<comment type="similarity">
    <text evidence="1">Belongs to the class-IV pyridoxal-phosphate-dependent aminotransferase family.</text>
</comment>
<dbReference type="Pfam" id="PF19798">
    <property type="entry name" value="Sulfotransfer_5"/>
    <property type="match status" value="1"/>
</dbReference>
<dbReference type="GO" id="GO:0019752">
    <property type="term" value="P:carboxylic acid metabolic process"/>
    <property type="evidence" value="ECO:0007669"/>
    <property type="project" value="TreeGrafter"/>
</dbReference>
<dbReference type="EMBL" id="FQWQ01000005">
    <property type="protein sequence ID" value="SHH92936.1"/>
    <property type="molecule type" value="Genomic_DNA"/>
</dbReference>
<dbReference type="RefSeq" id="WP_073142282.1">
    <property type="nucleotide sequence ID" value="NZ_FQWQ01000005.1"/>
</dbReference>
<evidence type="ECO:0008006" key="4">
    <source>
        <dbReference type="Google" id="ProtNLM"/>
    </source>
</evidence>
<keyword evidence="3" id="KW-1185">Reference proteome</keyword>
<sequence>MIRINLISGPRNISTALMYSFAQRSDTTVLDEPFYAFYLHASGVYHPGKEDVLKTQPLDYKEVYATLYQEWEKPVLFIKNMAHHLELMDEAMLAGLTNVFLIRNPRQIIASYAQVIEAPTLRDIGIEYQASLFKRLKDNGQDPVVLDSAGVVEHPTAILKQLCKRVGLPFEEAMLQWPAGPKSYDGVWAPHWYANVHRSTGFEKQPTSSRPLPRSLESLNDTAQRYYAMLLPFSLQP</sequence>
<dbReference type="OrthoDB" id="272985at2"/>
<reference evidence="2 3" key="1">
    <citation type="submission" date="2016-11" db="EMBL/GenBank/DDBJ databases">
        <authorList>
            <person name="Jaros S."/>
            <person name="Januszkiewicz K."/>
            <person name="Wedrychowicz H."/>
        </authorList>
    </citation>
    <scope>NUCLEOTIDE SEQUENCE [LARGE SCALE GENOMIC DNA]</scope>
    <source>
        <strain evidence="2 3">DSM 24574</strain>
    </source>
</reference>
<gene>
    <name evidence="2" type="ORF">SAMN04488109_6176</name>
</gene>
<dbReference type="SUPFAM" id="SSF52540">
    <property type="entry name" value="P-loop containing nucleoside triphosphate hydrolases"/>
    <property type="match status" value="1"/>
</dbReference>
<dbReference type="AlphaFoldDB" id="A0A1M5WZ24"/>
<dbReference type="STRING" id="947013.SAMN04488109_6176"/>
<dbReference type="PANTHER" id="PTHR42743:SF11">
    <property type="entry name" value="AMINODEOXYCHORISMATE LYASE"/>
    <property type="match status" value="1"/>
</dbReference>
<accession>A0A1M5WZ24</accession>
<dbReference type="Proteomes" id="UP000184212">
    <property type="component" value="Unassembled WGS sequence"/>
</dbReference>
<proteinExistence type="inferred from homology"/>
<dbReference type="PANTHER" id="PTHR42743">
    <property type="entry name" value="AMINO-ACID AMINOTRANSFERASE"/>
    <property type="match status" value="1"/>
</dbReference>
<dbReference type="Gene3D" id="3.40.50.300">
    <property type="entry name" value="P-loop containing nucleotide triphosphate hydrolases"/>
    <property type="match status" value="1"/>
</dbReference>
<protein>
    <recommendedName>
        <fullName evidence="4">Sulfotransferase family protein</fullName>
    </recommendedName>
</protein>
<name>A0A1M5WZ24_9BACT</name>
<evidence type="ECO:0000256" key="1">
    <source>
        <dbReference type="ARBA" id="ARBA00009320"/>
    </source>
</evidence>
<evidence type="ECO:0000313" key="3">
    <source>
        <dbReference type="Proteomes" id="UP000184212"/>
    </source>
</evidence>
<dbReference type="InterPro" id="IPR050571">
    <property type="entry name" value="Class-IV_PLP-Dep_Aminotrnsfr"/>
</dbReference>